<dbReference type="AlphaFoldDB" id="A0A7S3L5Y0"/>
<keyword evidence="1" id="KW-0175">Coiled coil</keyword>
<feature type="compositionally biased region" description="Polar residues" evidence="2">
    <location>
        <begin position="1"/>
        <end position="22"/>
    </location>
</feature>
<feature type="region of interest" description="Disordered" evidence="2">
    <location>
        <begin position="1"/>
        <end position="23"/>
    </location>
</feature>
<evidence type="ECO:0000313" key="3">
    <source>
        <dbReference type="EMBL" id="CAE0411498.1"/>
    </source>
</evidence>
<feature type="region of interest" description="Disordered" evidence="2">
    <location>
        <begin position="46"/>
        <end position="71"/>
    </location>
</feature>
<proteinExistence type="predicted"/>
<sequence length="338" mass="37629">MDDVNQSTVVDDGLSVSSATSSHRVETVAIPTDVLVSIVLDLDSTPNNEGRNRLPLPVQTTTNMSGNDKKTVVSRQKYEKVVSYFKEAKEEIGTLQEEIGKLQEEIDKVNKEKLQEIGKMQEESVKMREQIAKVNKEKRELQNQISKQKLESQLDTVREGDSFDLSLSSAFMENEQSTIQKDSSGESDKILSDLHKQVTNIVTNMSVVQPDDVQDLLVAIGKARCDILGNRIDHSETSKMISQELYDSSDVFDGVSNSSVEYSSGSSTAAAAKVMEDAYGDTKEGLLFVTKIIPRYVMHHFVPNLPQKEDSLTLKEAKDKGKQFIDGISKILAVYRDE</sequence>
<organism evidence="3">
    <name type="scientific">Amphora coffeiformis</name>
    <dbReference type="NCBI Taxonomy" id="265554"/>
    <lineage>
        <taxon>Eukaryota</taxon>
        <taxon>Sar</taxon>
        <taxon>Stramenopiles</taxon>
        <taxon>Ochrophyta</taxon>
        <taxon>Bacillariophyta</taxon>
        <taxon>Bacillariophyceae</taxon>
        <taxon>Bacillariophycidae</taxon>
        <taxon>Thalassiophysales</taxon>
        <taxon>Catenulaceae</taxon>
        <taxon>Amphora</taxon>
    </lineage>
</organism>
<dbReference type="EMBL" id="HBIM01010568">
    <property type="protein sequence ID" value="CAE0411498.1"/>
    <property type="molecule type" value="Transcribed_RNA"/>
</dbReference>
<gene>
    <name evidence="3" type="ORF">ACOF00016_LOCUS8829</name>
</gene>
<name>A0A7S3L5Y0_9STRA</name>
<protein>
    <submittedName>
        <fullName evidence="3">Uncharacterized protein</fullName>
    </submittedName>
</protein>
<reference evidence="3" key="1">
    <citation type="submission" date="2021-01" db="EMBL/GenBank/DDBJ databases">
        <authorList>
            <person name="Corre E."/>
            <person name="Pelletier E."/>
            <person name="Niang G."/>
            <person name="Scheremetjew M."/>
            <person name="Finn R."/>
            <person name="Kale V."/>
            <person name="Holt S."/>
            <person name="Cochrane G."/>
            <person name="Meng A."/>
            <person name="Brown T."/>
            <person name="Cohen L."/>
        </authorList>
    </citation>
    <scope>NUCLEOTIDE SEQUENCE</scope>
    <source>
        <strain evidence="3">CCMP127</strain>
    </source>
</reference>
<accession>A0A7S3L5Y0</accession>
<evidence type="ECO:0000256" key="2">
    <source>
        <dbReference type="SAM" id="MobiDB-lite"/>
    </source>
</evidence>
<feature type="coiled-coil region" evidence="1">
    <location>
        <begin position="85"/>
        <end position="151"/>
    </location>
</feature>
<evidence type="ECO:0000256" key="1">
    <source>
        <dbReference type="SAM" id="Coils"/>
    </source>
</evidence>